<gene>
    <name evidence="2" type="ORF">THIOM_005362</name>
</gene>
<evidence type="ECO:0000313" key="3">
    <source>
        <dbReference type="Proteomes" id="UP000076962"/>
    </source>
</evidence>
<dbReference type="PATRIC" id="fig|1003181.4.peg.7118"/>
<comment type="caution">
    <text evidence="2">The sequence shown here is derived from an EMBL/GenBank/DDBJ whole genome shotgun (WGS) entry which is preliminary data.</text>
</comment>
<dbReference type="Pfam" id="PF09899">
    <property type="entry name" value="DUF2126"/>
    <property type="match status" value="1"/>
</dbReference>
<dbReference type="InterPro" id="IPR018667">
    <property type="entry name" value="DUF2126"/>
</dbReference>
<protein>
    <submittedName>
        <fullName evidence="2">Transglutaminase</fullName>
    </submittedName>
</protein>
<feature type="domain" description="DUF2126" evidence="1">
    <location>
        <begin position="2"/>
        <end position="172"/>
    </location>
</feature>
<sequence length="191" mass="22405">MAVWQDDRLIADDTKKYNDSVEQAQQFIQGLARSLGVKSEYIVTGYEDALYYLWKEGNVPDNLDPLKSDLKDGLERQRLARLLSRGLNQPTGYCLPLRKHDDGKWQSSSWTFRRGKMYLIQGDSPMGLRLPLDSLPWVERKIQEERSLFEEHPPLQEFHGEVAQRYSQWVEAPPEHEGIHEQQLEYEKIFI</sequence>
<accession>A0A176RTI3</accession>
<name>A0A176RTI3_9GAMM</name>
<proteinExistence type="predicted"/>
<dbReference type="EMBL" id="LUTY01002979">
    <property type="protein sequence ID" value="OAD19026.1"/>
    <property type="molecule type" value="Genomic_DNA"/>
</dbReference>
<reference evidence="2 3" key="1">
    <citation type="submission" date="2016-05" db="EMBL/GenBank/DDBJ databases">
        <title>Single-cell genome of chain-forming Candidatus Thiomargarita nelsonii and comparison to other large sulfur-oxidizing bacteria.</title>
        <authorList>
            <person name="Winkel M."/>
            <person name="Salman V."/>
            <person name="Woyke T."/>
            <person name="Schulz-Vogt H."/>
            <person name="Richter M."/>
            <person name="Flood B."/>
            <person name="Bailey J."/>
            <person name="Amann R."/>
            <person name="Mussmann M."/>
        </authorList>
    </citation>
    <scope>NUCLEOTIDE SEQUENCE [LARGE SCALE GENOMIC DNA]</scope>
    <source>
        <strain evidence="2 3">THI036</strain>
    </source>
</reference>
<dbReference type="AlphaFoldDB" id="A0A176RTI3"/>
<organism evidence="2 3">
    <name type="scientific">Candidatus Thiomargarita nelsonii</name>
    <dbReference type="NCBI Taxonomy" id="1003181"/>
    <lineage>
        <taxon>Bacteria</taxon>
        <taxon>Pseudomonadati</taxon>
        <taxon>Pseudomonadota</taxon>
        <taxon>Gammaproteobacteria</taxon>
        <taxon>Thiotrichales</taxon>
        <taxon>Thiotrichaceae</taxon>
        <taxon>Thiomargarita</taxon>
    </lineage>
</organism>
<evidence type="ECO:0000313" key="2">
    <source>
        <dbReference type="EMBL" id="OAD19026.1"/>
    </source>
</evidence>
<dbReference type="Proteomes" id="UP000076962">
    <property type="component" value="Unassembled WGS sequence"/>
</dbReference>
<keyword evidence="3" id="KW-1185">Reference proteome</keyword>
<evidence type="ECO:0000259" key="1">
    <source>
        <dbReference type="Pfam" id="PF09899"/>
    </source>
</evidence>